<reference evidence="3" key="1">
    <citation type="submission" date="2015-12" db="EMBL/GenBank/DDBJ databases">
        <title>De novo transcriptome assembly of four potential Pierce s Disease insect vectors from Arizona vineyards.</title>
        <authorList>
            <person name="Tassone E.E."/>
        </authorList>
    </citation>
    <scope>NUCLEOTIDE SEQUENCE</scope>
</reference>
<feature type="domain" description="CHK kinase-like" evidence="2">
    <location>
        <begin position="20"/>
        <end position="204"/>
    </location>
</feature>
<evidence type="ECO:0000259" key="2">
    <source>
        <dbReference type="SMART" id="SM00587"/>
    </source>
</evidence>
<proteinExistence type="predicted"/>
<dbReference type="InterPro" id="IPR004119">
    <property type="entry name" value="EcKL"/>
</dbReference>
<gene>
    <name evidence="3" type="ORF">g.8849</name>
</gene>
<dbReference type="AlphaFoldDB" id="A0A1B6BZL3"/>
<feature type="non-terminal residue" evidence="3">
    <location>
        <position position="1"/>
    </location>
</feature>
<dbReference type="SMART" id="SM00587">
    <property type="entry name" value="CHK"/>
    <property type="match status" value="1"/>
</dbReference>
<dbReference type="PANTHER" id="PTHR11012">
    <property type="entry name" value="PROTEIN KINASE-LIKE DOMAIN-CONTAINING"/>
    <property type="match status" value="1"/>
</dbReference>
<name>A0A1B6BZL3_9HEMI</name>
<dbReference type="InterPro" id="IPR015897">
    <property type="entry name" value="CHK_kinase-like"/>
</dbReference>
<protein>
    <recommendedName>
        <fullName evidence="2">CHK kinase-like domain-containing protein</fullName>
    </recommendedName>
</protein>
<sequence>FPDFYNGFVTNGEAPMEDLLILQNLKPFGYKLSRGHFSVDYDHVVLSFKQLGRFHVLSYAAKADDFEGFKKRKDKLLKVLYRKETQDVFLRGITPLLDKYGKELQALVDALEDPVGLVLRMTTPEEPLAVLCHGDFCRNNIFYKYDHGRPVQVKFFDLATCKYSSPAVDLAFFLFLSVSSESRIKHWDDFLEAYHEGLSNAVPGTVVPSLDDVKEEMKKKAVYVYVLCNYFIPIMLGGEWDTEHFEKLSEEERLEAGPRGGRPGPSASRQSPDDQGVPRCAKKKTYVNLKHVNLNIE</sequence>
<evidence type="ECO:0000313" key="3">
    <source>
        <dbReference type="EMBL" id="JAS06544.1"/>
    </source>
</evidence>
<dbReference type="InterPro" id="IPR011009">
    <property type="entry name" value="Kinase-like_dom_sf"/>
</dbReference>
<dbReference type="PANTHER" id="PTHR11012:SF8">
    <property type="entry name" value="JUVENILE HORMONE-INDUCIBLE PROTEIN 26"/>
    <property type="match status" value="1"/>
</dbReference>
<organism evidence="3">
    <name type="scientific">Clastoptera arizonana</name>
    <name type="common">Arizona spittle bug</name>
    <dbReference type="NCBI Taxonomy" id="38151"/>
    <lineage>
        <taxon>Eukaryota</taxon>
        <taxon>Metazoa</taxon>
        <taxon>Ecdysozoa</taxon>
        <taxon>Arthropoda</taxon>
        <taxon>Hexapoda</taxon>
        <taxon>Insecta</taxon>
        <taxon>Pterygota</taxon>
        <taxon>Neoptera</taxon>
        <taxon>Paraneoptera</taxon>
        <taxon>Hemiptera</taxon>
        <taxon>Auchenorrhyncha</taxon>
        <taxon>Cercopoidea</taxon>
        <taxon>Clastopteridae</taxon>
        <taxon>Clastoptera</taxon>
    </lineage>
</organism>
<dbReference type="Gene3D" id="3.90.1200.10">
    <property type="match status" value="1"/>
</dbReference>
<feature type="region of interest" description="Disordered" evidence="1">
    <location>
        <begin position="251"/>
        <end position="283"/>
    </location>
</feature>
<dbReference type="SUPFAM" id="SSF56112">
    <property type="entry name" value="Protein kinase-like (PK-like)"/>
    <property type="match status" value="1"/>
</dbReference>
<dbReference type="EMBL" id="GEDC01030754">
    <property type="protein sequence ID" value="JAS06544.1"/>
    <property type="molecule type" value="Transcribed_RNA"/>
</dbReference>
<dbReference type="Pfam" id="PF02958">
    <property type="entry name" value="EcKL"/>
    <property type="match status" value="1"/>
</dbReference>
<evidence type="ECO:0000256" key="1">
    <source>
        <dbReference type="SAM" id="MobiDB-lite"/>
    </source>
</evidence>
<accession>A0A1B6BZL3</accession>